<dbReference type="Proteomes" id="UP000029500">
    <property type="component" value="Chromosome"/>
</dbReference>
<evidence type="ECO:0000256" key="1">
    <source>
        <dbReference type="SAM" id="MobiDB-lite"/>
    </source>
</evidence>
<dbReference type="AlphaFoldDB" id="A0A089M6M9"/>
<dbReference type="STRING" id="189425.PGRAT_15525"/>
<gene>
    <name evidence="2" type="ORF">PGRAT_15525</name>
</gene>
<proteinExistence type="predicted"/>
<dbReference type="HOGENOM" id="CLU_183751_0_0_9"/>
<reference evidence="2 3" key="1">
    <citation type="submission" date="2014-08" db="EMBL/GenBank/DDBJ databases">
        <title>Comparative genomics of the Paenibacillus odorifer group.</title>
        <authorList>
            <person name="den Bakker H.C."/>
            <person name="Tsai Y.-C."/>
            <person name="Martin N."/>
            <person name="Korlach J."/>
            <person name="Wiedmann M."/>
        </authorList>
    </citation>
    <scope>NUCLEOTIDE SEQUENCE [LARGE SCALE GENOMIC DNA]</scope>
    <source>
        <strain evidence="2 3">DSM 15220</strain>
    </source>
</reference>
<dbReference type="eggNOG" id="ENOG5032EPG">
    <property type="taxonomic scope" value="Bacteria"/>
</dbReference>
<sequence length="78" mass="8542">MTKKVSEPHTELGVAPKDAMTGSPVTEIGYKRNGRTRRGGCGNMFANRGGTTALITALVLKMTILRMRAFLFVFHINC</sequence>
<feature type="compositionally biased region" description="Basic and acidic residues" evidence="1">
    <location>
        <begin position="1"/>
        <end position="10"/>
    </location>
</feature>
<accession>A0A089M6M9</accession>
<keyword evidence="3" id="KW-1185">Reference proteome</keyword>
<feature type="region of interest" description="Disordered" evidence="1">
    <location>
        <begin position="1"/>
        <end position="20"/>
    </location>
</feature>
<organism evidence="2 3">
    <name type="scientific">Paenibacillus graminis</name>
    <dbReference type="NCBI Taxonomy" id="189425"/>
    <lineage>
        <taxon>Bacteria</taxon>
        <taxon>Bacillati</taxon>
        <taxon>Bacillota</taxon>
        <taxon>Bacilli</taxon>
        <taxon>Bacillales</taxon>
        <taxon>Paenibacillaceae</taxon>
        <taxon>Paenibacillus</taxon>
    </lineage>
</organism>
<name>A0A089M6M9_9BACL</name>
<protein>
    <submittedName>
        <fullName evidence="2">Uncharacterized protein</fullName>
    </submittedName>
</protein>
<evidence type="ECO:0000313" key="2">
    <source>
        <dbReference type="EMBL" id="AIQ68872.1"/>
    </source>
</evidence>
<evidence type="ECO:0000313" key="3">
    <source>
        <dbReference type="Proteomes" id="UP000029500"/>
    </source>
</evidence>
<dbReference type="KEGG" id="pgm:PGRAT_15525"/>
<dbReference type="EMBL" id="CP009287">
    <property type="protein sequence ID" value="AIQ68872.1"/>
    <property type="molecule type" value="Genomic_DNA"/>
</dbReference>